<protein>
    <recommendedName>
        <fullName evidence="4">Putative pterin-4-alpha-carbinolamine dehydratase</fullName>
        <ecNumber evidence="3">4.2.1.96</ecNumber>
    </recommendedName>
</protein>
<keyword evidence="5" id="KW-0456">Lyase</keyword>
<evidence type="ECO:0000313" key="8">
    <source>
        <dbReference type="Proteomes" id="UP000578819"/>
    </source>
</evidence>
<dbReference type="InterPro" id="IPR038282">
    <property type="entry name" value="DUF2267_sf"/>
</dbReference>
<dbReference type="Pfam" id="PF10025">
    <property type="entry name" value="DUF2267"/>
    <property type="match status" value="1"/>
</dbReference>
<accession>A0A7W7WSP2</accession>
<dbReference type="InterPro" id="IPR036428">
    <property type="entry name" value="PCD_sf"/>
</dbReference>
<dbReference type="RefSeq" id="WP_184538602.1">
    <property type="nucleotide sequence ID" value="NZ_JACHJW010000001.1"/>
</dbReference>
<dbReference type="SUPFAM" id="SSF55248">
    <property type="entry name" value="PCD-like"/>
    <property type="match status" value="1"/>
</dbReference>
<dbReference type="Gene3D" id="1.10.490.110">
    <property type="entry name" value="Uncharacterized conserved protein DUF2267"/>
    <property type="match status" value="1"/>
</dbReference>
<dbReference type="EMBL" id="JACHJW010000001">
    <property type="protein sequence ID" value="MBB4962416.1"/>
    <property type="molecule type" value="Genomic_DNA"/>
</dbReference>
<evidence type="ECO:0000256" key="6">
    <source>
        <dbReference type="SAM" id="MobiDB-lite"/>
    </source>
</evidence>
<feature type="compositionally biased region" description="Basic and acidic residues" evidence="6">
    <location>
        <begin position="38"/>
        <end position="47"/>
    </location>
</feature>
<feature type="compositionally biased region" description="Polar residues" evidence="6">
    <location>
        <begin position="26"/>
        <end position="37"/>
    </location>
</feature>
<keyword evidence="8" id="KW-1185">Reference proteome</keyword>
<dbReference type="GO" id="GO:0006729">
    <property type="term" value="P:tetrahydrobiopterin biosynthetic process"/>
    <property type="evidence" value="ECO:0007669"/>
    <property type="project" value="InterPro"/>
</dbReference>
<dbReference type="Gene3D" id="3.30.1360.20">
    <property type="entry name" value="Transcriptional coactivator/pterin dehydratase"/>
    <property type="match status" value="1"/>
</dbReference>
<evidence type="ECO:0000313" key="7">
    <source>
        <dbReference type="EMBL" id="MBB4962416.1"/>
    </source>
</evidence>
<dbReference type="InterPro" id="IPR018727">
    <property type="entry name" value="DUF2267"/>
</dbReference>
<gene>
    <name evidence="7" type="ORF">FHR38_006149</name>
</gene>
<name>A0A7W7WSP2_9ACTN</name>
<dbReference type="GO" id="GO:0008124">
    <property type="term" value="F:4-alpha-hydroxytetrahydrobiopterin dehydratase activity"/>
    <property type="evidence" value="ECO:0007669"/>
    <property type="project" value="UniProtKB-EC"/>
</dbReference>
<dbReference type="Pfam" id="PF01329">
    <property type="entry name" value="Pterin_4a"/>
    <property type="match status" value="1"/>
</dbReference>
<feature type="compositionally biased region" description="Basic residues" evidence="6">
    <location>
        <begin position="10"/>
        <end position="20"/>
    </location>
</feature>
<sequence length="330" mass="35951">MGKQMEGDNKRRRALARQARKGGQQPSQAGVTLGSSKQLEHLDRTQRDGPPPDGTHKPTPDRGGPVPPTPPAPAARPWPIPDSPAEAELADTSTGIPVIRYQDLVADVGRRTGIDFEAARAAAEATVIALAQALNETDRERLLDAVPNELYDDNRSTATTNSHRDLGGFLDEIARLSRRTPEQARYQAEATLHAIAERDQDLVESLDLPSDLRQLLQPVPSGGSIRPGAPVAPLTDDELQVALAALPYWSGDRRALSRTIELPRENLDRVLRRLELLHEQTGRGPRIGRESDRTARIVVRTRRLDAVTAMDVELAHQVDAAIDEVGAGMA</sequence>
<evidence type="ECO:0000256" key="3">
    <source>
        <dbReference type="ARBA" id="ARBA00013252"/>
    </source>
</evidence>
<organism evidence="7 8">
    <name type="scientific">Micromonospora polyrhachis</name>
    <dbReference type="NCBI Taxonomy" id="1282883"/>
    <lineage>
        <taxon>Bacteria</taxon>
        <taxon>Bacillati</taxon>
        <taxon>Actinomycetota</taxon>
        <taxon>Actinomycetes</taxon>
        <taxon>Micromonosporales</taxon>
        <taxon>Micromonosporaceae</taxon>
        <taxon>Micromonospora</taxon>
    </lineage>
</organism>
<comment type="caution">
    <text evidence="7">The sequence shown here is derived from an EMBL/GenBank/DDBJ whole genome shotgun (WGS) entry which is preliminary data.</text>
</comment>
<evidence type="ECO:0000256" key="5">
    <source>
        <dbReference type="ARBA" id="ARBA00023239"/>
    </source>
</evidence>
<comment type="catalytic activity">
    <reaction evidence="1">
        <text>(4aS,6R)-4a-hydroxy-L-erythro-5,6,7,8-tetrahydrobiopterin = (6R)-L-erythro-6,7-dihydrobiopterin + H2O</text>
        <dbReference type="Rhea" id="RHEA:11920"/>
        <dbReference type="ChEBI" id="CHEBI:15377"/>
        <dbReference type="ChEBI" id="CHEBI:15642"/>
        <dbReference type="ChEBI" id="CHEBI:43120"/>
        <dbReference type="EC" id="4.2.1.96"/>
    </reaction>
</comment>
<dbReference type="EC" id="4.2.1.96" evidence="3"/>
<feature type="region of interest" description="Disordered" evidence="6">
    <location>
        <begin position="1"/>
        <end position="91"/>
    </location>
</feature>
<dbReference type="InterPro" id="IPR001533">
    <property type="entry name" value="Pterin_deHydtase"/>
</dbReference>
<comment type="similarity">
    <text evidence="2">Belongs to the pterin-4-alpha-carbinolamine dehydratase family.</text>
</comment>
<evidence type="ECO:0000256" key="2">
    <source>
        <dbReference type="ARBA" id="ARBA00006472"/>
    </source>
</evidence>
<reference evidence="7 8" key="1">
    <citation type="submission" date="2020-08" db="EMBL/GenBank/DDBJ databases">
        <title>Sequencing the genomes of 1000 actinobacteria strains.</title>
        <authorList>
            <person name="Klenk H.-P."/>
        </authorList>
    </citation>
    <scope>NUCLEOTIDE SEQUENCE [LARGE SCALE GENOMIC DNA]</scope>
    <source>
        <strain evidence="7 8">DSM 45886</strain>
    </source>
</reference>
<proteinExistence type="inferred from homology"/>
<evidence type="ECO:0000256" key="1">
    <source>
        <dbReference type="ARBA" id="ARBA00001554"/>
    </source>
</evidence>
<dbReference type="Proteomes" id="UP000578819">
    <property type="component" value="Unassembled WGS sequence"/>
</dbReference>
<evidence type="ECO:0000256" key="4">
    <source>
        <dbReference type="ARBA" id="ARBA00021735"/>
    </source>
</evidence>
<dbReference type="AlphaFoldDB" id="A0A7W7WSP2"/>
<feature type="compositionally biased region" description="Pro residues" evidence="6">
    <location>
        <begin position="65"/>
        <end position="82"/>
    </location>
</feature>